<keyword evidence="7 13" id="KW-0671">Queuosine biosynthesis</keyword>
<evidence type="ECO:0000256" key="3">
    <source>
        <dbReference type="ARBA" id="ARBA00011245"/>
    </source>
</evidence>
<evidence type="ECO:0000256" key="13">
    <source>
        <dbReference type="HAMAP-Rule" id="MF_00113"/>
    </source>
</evidence>
<reference evidence="14 15" key="1">
    <citation type="submission" date="2016-09" db="EMBL/GenBank/DDBJ databases">
        <title>Xenorhabdus thuongxuanensis sp. nov. and Xenorhabdus eapokensis sp. nov., isolated from Steinernema species.</title>
        <authorList>
            <person name="Kaempfer P."/>
            <person name="Tobias N.J."/>
            <person name="Phan Ke L."/>
            <person name="Bode H.B."/>
            <person name="Glaeser S.P."/>
        </authorList>
    </citation>
    <scope>NUCLEOTIDE SEQUENCE [LARGE SCALE GENOMIC DNA]</scope>
    <source>
        <strain evidence="14 15">30TX1</strain>
    </source>
</reference>
<dbReference type="FunFam" id="2.40.10.240:FF:000001">
    <property type="entry name" value="S-adenosylmethionine:tRNA ribosyltransferase-isomerase"/>
    <property type="match status" value="1"/>
</dbReference>
<dbReference type="NCBIfam" id="TIGR00113">
    <property type="entry name" value="queA"/>
    <property type="match status" value="1"/>
</dbReference>
<comment type="pathway">
    <text evidence="2 13">tRNA modification; tRNA-queuosine biosynthesis.</text>
</comment>
<evidence type="ECO:0000256" key="6">
    <source>
        <dbReference type="ARBA" id="ARBA00022691"/>
    </source>
</evidence>
<evidence type="ECO:0000313" key="14">
    <source>
        <dbReference type="EMBL" id="OKP02559.1"/>
    </source>
</evidence>
<name>A0A1Q5TQR0_9GAMM</name>
<evidence type="ECO:0000256" key="12">
    <source>
        <dbReference type="ARBA" id="ARBA00076160"/>
    </source>
</evidence>
<dbReference type="SUPFAM" id="SSF111337">
    <property type="entry name" value="QueA-like"/>
    <property type="match status" value="1"/>
</dbReference>
<dbReference type="NCBIfam" id="NF001140">
    <property type="entry name" value="PRK00147.1"/>
    <property type="match status" value="1"/>
</dbReference>
<keyword evidence="4 13" id="KW-0963">Cytoplasm</keyword>
<dbReference type="InterPro" id="IPR042119">
    <property type="entry name" value="QueA_dom2"/>
</dbReference>
<evidence type="ECO:0000313" key="15">
    <source>
        <dbReference type="Proteomes" id="UP000186277"/>
    </source>
</evidence>
<sequence>MRVADFTFELPEELIAHYPQPQRSACRLLSLDGETGKLTHGVFTDVLDKLEAGDLLVFNNTRVIPARLFGRKATGGKLEVLVERMLDDKRVLAHVRASKAPKEGTELILGETQDIKATMLARHDTLFEIRFDDERDVLTILEQIGHMPLPPYIARPDEAADRELYQTVYNERPGAVAAPTAGLHFDEPLLAALREKGIEMAFVTLHVGAGTFQPVRVETIEDHVMHAEYAEVPQDVVDAVLACKARGNRVIAVGTTSVRSLESAARACQGGMLAPFFDDTQIFIYPGFEYQVVDALITNFHLPESTLIMLVSAFAGYKNTMNAYKEAVAEKYRFFSYGDAMFINRNKIAAKERVLEE</sequence>
<evidence type="ECO:0000256" key="9">
    <source>
        <dbReference type="ARBA" id="ARBA00061210"/>
    </source>
</evidence>
<dbReference type="RefSeq" id="WP_074021397.1">
    <property type="nucleotide sequence ID" value="NZ_CAWMWP010000056.1"/>
</dbReference>
<evidence type="ECO:0000256" key="10">
    <source>
        <dbReference type="ARBA" id="ARBA00066503"/>
    </source>
</evidence>
<keyword evidence="15" id="KW-1185">Reference proteome</keyword>
<dbReference type="GO" id="GO:0005737">
    <property type="term" value="C:cytoplasm"/>
    <property type="evidence" value="ECO:0007669"/>
    <property type="project" value="UniProtKB-SubCell"/>
</dbReference>
<evidence type="ECO:0000256" key="2">
    <source>
        <dbReference type="ARBA" id="ARBA00004691"/>
    </source>
</evidence>
<comment type="function">
    <text evidence="13">Transfers and isomerizes the ribose moiety from AdoMet to the 7-aminomethyl group of 7-deazaguanine (preQ1-tRNA) to give epoxyqueuosine (oQ-tRNA).</text>
</comment>
<dbReference type="UniPathway" id="UPA00392"/>
<comment type="catalytic activity">
    <reaction evidence="8 13">
        <text>7-aminomethyl-7-carbaguanosine(34) in tRNA + S-adenosyl-L-methionine = epoxyqueuosine(34) in tRNA + adenine + L-methionine + 2 H(+)</text>
        <dbReference type="Rhea" id="RHEA:32155"/>
        <dbReference type="Rhea" id="RHEA-COMP:10342"/>
        <dbReference type="Rhea" id="RHEA-COMP:18582"/>
        <dbReference type="ChEBI" id="CHEBI:15378"/>
        <dbReference type="ChEBI" id="CHEBI:16708"/>
        <dbReference type="ChEBI" id="CHEBI:57844"/>
        <dbReference type="ChEBI" id="CHEBI:59789"/>
        <dbReference type="ChEBI" id="CHEBI:82833"/>
        <dbReference type="ChEBI" id="CHEBI:194443"/>
        <dbReference type="EC" id="2.4.99.17"/>
    </reaction>
</comment>
<comment type="subunit">
    <text evidence="3 13">Monomer.</text>
</comment>
<comment type="similarity">
    <text evidence="9 13">Belongs to the QueA family.</text>
</comment>
<dbReference type="Proteomes" id="UP000186277">
    <property type="component" value="Unassembled WGS sequence"/>
</dbReference>
<dbReference type="PANTHER" id="PTHR30307">
    <property type="entry name" value="S-ADENOSYLMETHIONINE:TRNA RIBOSYLTRANSFERASE-ISOMERASE"/>
    <property type="match status" value="1"/>
</dbReference>
<dbReference type="Gene3D" id="2.40.10.240">
    <property type="entry name" value="QueA-like"/>
    <property type="match status" value="1"/>
</dbReference>
<dbReference type="OrthoDB" id="9805933at2"/>
<dbReference type="InterPro" id="IPR042118">
    <property type="entry name" value="QueA_dom1"/>
</dbReference>
<dbReference type="InterPro" id="IPR003699">
    <property type="entry name" value="QueA"/>
</dbReference>
<keyword evidence="5 13" id="KW-0808">Transferase</keyword>
<dbReference type="HAMAP" id="MF_00113">
    <property type="entry name" value="QueA"/>
    <property type="match status" value="1"/>
</dbReference>
<dbReference type="EMBL" id="MKGR01000031">
    <property type="protein sequence ID" value="OKP02559.1"/>
    <property type="molecule type" value="Genomic_DNA"/>
</dbReference>
<evidence type="ECO:0000256" key="1">
    <source>
        <dbReference type="ARBA" id="ARBA00004496"/>
    </source>
</evidence>
<gene>
    <name evidence="13" type="primary">queA</name>
    <name evidence="14" type="ORF">Xentx_03181</name>
</gene>
<comment type="subcellular location">
    <subcellularLocation>
        <location evidence="1 13">Cytoplasm</location>
    </subcellularLocation>
</comment>
<dbReference type="Gene3D" id="3.40.1780.10">
    <property type="entry name" value="QueA-like"/>
    <property type="match status" value="1"/>
</dbReference>
<keyword evidence="6 13" id="KW-0949">S-adenosyl-L-methionine</keyword>
<organism evidence="14 15">
    <name type="scientific">Xenorhabdus thuongxuanensis</name>
    <dbReference type="NCBI Taxonomy" id="1873484"/>
    <lineage>
        <taxon>Bacteria</taxon>
        <taxon>Pseudomonadati</taxon>
        <taxon>Pseudomonadota</taxon>
        <taxon>Gammaproteobacteria</taxon>
        <taxon>Enterobacterales</taxon>
        <taxon>Morganellaceae</taxon>
        <taxon>Xenorhabdus</taxon>
    </lineage>
</organism>
<evidence type="ECO:0000256" key="8">
    <source>
        <dbReference type="ARBA" id="ARBA00052751"/>
    </source>
</evidence>
<dbReference type="FunFam" id="3.40.1780.10:FF:000001">
    <property type="entry name" value="S-adenosylmethionine:tRNA ribosyltransferase-isomerase"/>
    <property type="match status" value="1"/>
</dbReference>
<evidence type="ECO:0000256" key="5">
    <source>
        <dbReference type="ARBA" id="ARBA00022679"/>
    </source>
</evidence>
<evidence type="ECO:0000256" key="7">
    <source>
        <dbReference type="ARBA" id="ARBA00022785"/>
    </source>
</evidence>
<dbReference type="PANTHER" id="PTHR30307:SF0">
    <property type="entry name" value="S-ADENOSYLMETHIONINE:TRNA RIBOSYLTRANSFERASE-ISOMERASE"/>
    <property type="match status" value="1"/>
</dbReference>
<dbReference type="InterPro" id="IPR036100">
    <property type="entry name" value="QueA_sf"/>
</dbReference>
<comment type="caution">
    <text evidence="14">The sequence shown here is derived from an EMBL/GenBank/DDBJ whole genome shotgun (WGS) entry which is preliminary data.</text>
</comment>
<evidence type="ECO:0000256" key="11">
    <source>
        <dbReference type="ARBA" id="ARBA00069325"/>
    </source>
</evidence>
<dbReference type="AlphaFoldDB" id="A0A1Q5TQR0"/>
<proteinExistence type="inferred from homology"/>
<dbReference type="Pfam" id="PF02547">
    <property type="entry name" value="Queuosine_synth"/>
    <property type="match status" value="1"/>
</dbReference>
<dbReference type="GO" id="GO:0008616">
    <property type="term" value="P:tRNA queuosine(34) biosynthetic process"/>
    <property type="evidence" value="ECO:0007669"/>
    <property type="project" value="UniProtKB-UniRule"/>
</dbReference>
<keyword evidence="14" id="KW-0413">Isomerase</keyword>
<evidence type="ECO:0000256" key="4">
    <source>
        <dbReference type="ARBA" id="ARBA00022490"/>
    </source>
</evidence>
<dbReference type="EC" id="2.4.99.17" evidence="10 13"/>
<accession>A0A1Q5TQR0</accession>
<dbReference type="GO" id="GO:0051075">
    <property type="term" value="F:S-adenosylmethionine:tRNA ribosyltransferase-isomerase activity"/>
    <property type="evidence" value="ECO:0007669"/>
    <property type="project" value="UniProtKB-EC"/>
</dbReference>
<protein>
    <recommendedName>
        <fullName evidence="11 13">S-adenosylmethionine:tRNA ribosyltransferase-isomerase</fullName>
        <ecNumber evidence="10 13">2.4.99.17</ecNumber>
    </recommendedName>
    <alternativeName>
        <fullName evidence="12 13">Queuosine biosynthesis protein QueA</fullName>
    </alternativeName>
</protein>